<evidence type="ECO:0008006" key="4">
    <source>
        <dbReference type="Google" id="ProtNLM"/>
    </source>
</evidence>
<proteinExistence type="predicted"/>
<keyword evidence="3" id="KW-1185">Reference proteome</keyword>
<dbReference type="AlphaFoldDB" id="A0A554W9D5"/>
<feature type="transmembrane region" description="Helical" evidence="1">
    <location>
        <begin position="36"/>
        <end position="56"/>
    </location>
</feature>
<keyword evidence="1" id="KW-0472">Membrane</keyword>
<sequence length="194" mass="21328">MGQRVVWLVPNPADADRYQFVPGSGWAALQRWRRRWMVLTGLAWLLALSLTAAAALTPSWQLRQRAHDAQALWNDLAARAEPALAARLALTTALEAVQAYDQQVASRPDPVAVLNWLHERSGDDTYITELELDGEVLRVSGFTPNAVALQQAWSNQPGLAQITATRAATRSAATGKESFQFELRFAATPVLTQP</sequence>
<evidence type="ECO:0000256" key="1">
    <source>
        <dbReference type="SAM" id="Phobius"/>
    </source>
</evidence>
<keyword evidence="1" id="KW-1133">Transmembrane helix</keyword>
<comment type="caution">
    <text evidence="2">The sequence shown here is derived from an EMBL/GenBank/DDBJ whole genome shotgun (WGS) entry which is preliminary data.</text>
</comment>
<dbReference type="EMBL" id="VJNB01000004">
    <property type="protein sequence ID" value="TSE20192.1"/>
    <property type="molecule type" value="Genomic_DNA"/>
</dbReference>
<reference evidence="2 3" key="1">
    <citation type="submission" date="2019-07" db="EMBL/GenBank/DDBJ databases">
        <title>Tepidimonas alkaliphilus YIM 72238 draft genome.</title>
        <authorList>
            <person name="Da Costa M.S."/>
            <person name="Froufe H.J.C."/>
            <person name="Egas C."/>
            <person name="Albuquerque L."/>
        </authorList>
    </citation>
    <scope>NUCLEOTIDE SEQUENCE [LARGE SCALE GENOMIC DNA]</scope>
    <source>
        <strain evidence="2 3">YIM 72238</strain>
    </source>
</reference>
<evidence type="ECO:0000313" key="2">
    <source>
        <dbReference type="EMBL" id="TSE20192.1"/>
    </source>
</evidence>
<accession>A0A554W9D5</accession>
<protein>
    <recommendedName>
        <fullName evidence="4">Fimbrial assembly protein (PilN)</fullName>
    </recommendedName>
</protein>
<organism evidence="2 3">
    <name type="scientific">Tepidimonas alkaliphilus</name>
    <dbReference type="NCBI Taxonomy" id="2588942"/>
    <lineage>
        <taxon>Bacteria</taxon>
        <taxon>Pseudomonadati</taxon>
        <taxon>Pseudomonadota</taxon>
        <taxon>Betaproteobacteria</taxon>
        <taxon>Burkholderiales</taxon>
        <taxon>Tepidimonas</taxon>
    </lineage>
</organism>
<evidence type="ECO:0000313" key="3">
    <source>
        <dbReference type="Proteomes" id="UP000315736"/>
    </source>
</evidence>
<name>A0A554W9D5_9BURK</name>
<gene>
    <name evidence="2" type="ORF">Talka_01087</name>
</gene>
<dbReference type="Proteomes" id="UP000315736">
    <property type="component" value="Unassembled WGS sequence"/>
</dbReference>
<keyword evidence="1" id="KW-0812">Transmembrane</keyword>